<evidence type="ECO:0000313" key="1">
    <source>
        <dbReference type="EMBL" id="SNW08095.1"/>
    </source>
</evidence>
<name>A0A8B4GF65_EIKCO</name>
<reference evidence="1 2" key="1">
    <citation type="submission" date="2017-06" db="EMBL/GenBank/DDBJ databases">
        <authorList>
            <consortium name="Pathogen Informatics"/>
        </authorList>
    </citation>
    <scope>NUCLEOTIDE SEQUENCE [LARGE SCALE GENOMIC DNA]</scope>
    <source>
        <strain evidence="1 2">NCTC10596</strain>
    </source>
</reference>
<dbReference type="KEGG" id="ecor:SAMEA4412678_0879"/>
<gene>
    <name evidence="1" type="ORF">SAMEA4412678_00879</name>
</gene>
<sequence>MKLNLNHGEINKRISKAIAKYRQASVAYLGRVWYTRTWFSVFG</sequence>
<accession>A0A8B4GF65</accession>
<organism evidence="1 2">
    <name type="scientific">Eikenella corrodens</name>
    <dbReference type="NCBI Taxonomy" id="539"/>
    <lineage>
        <taxon>Bacteria</taxon>
        <taxon>Pseudomonadati</taxon>
        <taxon>Pseudomonadota</taxon>
        <taxon>Betaproteobacteria</taxon>
        <taxon>Neisseriales</taxon>
        <taxon>Neisseriaceae</taxon>
        <taxon>Eikenella</taxon>
    </lineage>
</organism>
<evidence type="ECO:0000313" key="2">
    <source>
        <dbReference type="Proteomes" id="UP000215465"/>
    </source>
</evidence>
<dbReference type="EMBL" id="LT906482">
    <property type="protein sequence ID" value="SNW08095.1"/>
    <property type="molecule type" value="Genomic_DNA"/>
</dbReference>
<protein>
    <submittedName>
        <fullName evidence="1">Uncharacterized protein</fullName>
    </submittedName>
</protein>
<dbReference type="AlphaFoldDB" id="A0A8B4GF65"/>
<proteinExistence type="predicted"/>
<dbReference type="Proteomes" id="UP000215465">
    <property type="component" value="Chromosome 1"/>
</dbReference>